<gene>
    <name evidence="1" type="ORF">Poly21_53540</name>
</gene>
<keyword evidence="2" id="KW-1185">Reference proteome</keyword>
<comment type="caution">
    <text evidence="1">The sequence shown here is derived from an EMBL/GenBank/DDBJ whole genome shotgun (WGS) entry which is preliminary data.</text>
</comment>
<dbReference type="EMBL" id="SJPU01000005">
    <property type="protein sequence ID" value="TWU10021.1"/>
    <property type="molecule type" value="Genomic_DNA"/>
</dbReference>
<reference evidence="1 2" key="1">
    <citation type="journal article" date="2020" name="Antonie Van Leeuwenhoek">
        <title>Rhodopirellula heiligendammensis sp. nov., Rhodopirellula pilleata sp. nov., and Rhodopirellula solitaria sp. nov. isolated from natural or artificial marine surfaces in Northern Germany and California, USA, and emended description of the genus Rhodopirellula.</title>
        <authorList>
            <person name="Kallscheuer N."/>
            <person name="Wiegand S."/>
            <person name="Jogler M."/>
            <person name="Boedeker C."/>
            <person name="Peeters S.H."/>
            <person name="Rast P."/>
            <person name="Heuer A."/>
            <person name="Jetten M.S.M."/>
            <person name="Rohde M."/>
            <person name="Jogler C."/>
        </authorList>
    </citation>
    <scope>NUCLEOTIDE SEQUENCE [LARGE SCALE GENOMIC DNA]</scope>
    <source>
        <strain evidence="1 2">Poly21</strain>
    </source>
</reference>
<accession>A0A5C6BEV2</accession>
<sequence>MIPPGQARGGDGRMKESRIDLHISESSWHLALRRDKPGRKQSCPSFASAELAPAGSKSIACPESEASRFIRRVSNHPATGEQGMLEFSVNPPSCSAIARSIANRLEHHRRRSLREEFIAMLDEAGIQFEEPCVSIDPEHPFTPID</sequence>
<proteinExistence type="predicted"/>
<name>A0A5C6BEV2_9BACT</name>
<dbReference type="Proteomes" id="UP000319908">
    <property type="component" value="Unassembled WGS sequence"/>
</dbReference>
<evidence type="ECO:0000313" key="1">
    <source>
        <dbReference type="EMBL" id="TWU10021.1"/>
    </source>
</evidence>
<dbReference type="AlphaFoldDB" id="A0A5C6BEV2"/>
<organism evidence="1 2">
    <name type="scientific">Allorhodopirellula heiligendammensis</name>
    <dbReference type="NCBI Taxonomy" id="2714739"/>
    <lineage>
        <taxon>Bacteria</taxon>
        <taxon>Pseudomonadati</taxon>
        <taxon>Planctomycetota</taxon>
        <taxon>Planctomycetia</taxon>
        <taxon>Pirellulales</taxon>
        <taxon>Pirellulaceae</taxon>
        <taxon>Allorhodopirellula</taxon>
    </lineage>
</organism>
<evidence type="ECO:0000313" key="2">
    <source>
        <dbReference type="Proteomes" id="UP000319908"/>
    </source>
</evidence>
<protein>
    <submittedName>
        <fullName evidence="1">Uncharacterized protein</fullName>
    </submittedName>
</protein>